<feature type="domain" description="Autotransporter" evidence="2">
    <location>
        <begin position="289"/>
        <end position="543"/>
    </location>
</feature>
<name>A0A4V2PJI8_ANCAQ</name>
<keyword evidence="4" id="KW-1185">Reference proteome</keyword>
<evidence type="ECO:0000313" key="3">
    <source>
        <dbReference type="EMBL" id="TCK28706.1"/>
    </source>
</evidence>
<dbReference type="InterPro" id="IPR036709">
    <property type="entry name" value="Autotransporte_beta_dom_sf"/>
</dbReference>
<dbReference type="Pfam" id="PF03797">
    <property type="entry name" value="Autotransporter"/>
    <property type="match status" value="1"/>
</dbReference>
<dbReference type="EMBL" id="SMFY01000002">
    <property type="protein sequence ID" value="TCK28706.1"/>
    <property type="molecule type" value="Genomic_DNA"/>
</dbReference>
<feature type="chain" id="PRO_5020921067" evidence="1">
    <location>
        <begin position="31"/>
        <end position="543"/>
    </location>
</feature>
<evidence type="ECO:0000256" key="1">
    <source>
        <dbReference type="SAM" id="SignalP"/>
    </source>
</evidence>
<comment type="caution">
    <text evidence="3">The sequence shown here is derived from an EMBL/GenBank/DDBJ whole genome shotgun (WGS) entry which is preliminary data.</text>
</comment>
<evidence type="ECO:0000313" key="4">
    <source>
        <dbReference type="Proteomes" id="UP000295030"/>
    </source>
</evidence>
<proteinExistence type="predicted"/>
<keyword evidence="1" id="KW-0732">Signal</keyword>
<evidence type="ECO:0000259" key="2">
    <source>
        <dbReference type="PROSITE" id="PS51208"/>
    </source>
</evidence>
<dbReference type="InterPro" id="IPR005546">
    <property type="entry name" value="Autotransporte_beta"/>
</dbReference>
<protein>
    <submittedName>
        <fullName evidence="3">Autotransporter-like protein</fullName>
    </submittedName>
</protein>
<gene>
    <name evidence="3" type="ORF">EV667_2717</name>
</gene>
<dbReference type="SMART" id="SM00869">
    <property type="entry name" value="Autotransporter"/>
    <property type="match status" value="1"/>
</dbReference>
<dbReference type="AlphaFoldDB" id="A0A4V2PJI8"/>
<dbReference type="PROSITE" id="PS51208">
    <property type="entry name" value="AUTOTRANSPORTER"/>
    <property type="match status" value="1"/>
</dbReference>
<dbReference type="SUPFAM" id="SSF103515">
    <property type="entry name" value="Autotransporter"/>
    <property type="match status" value="1"/>
</dbReference>
<dbReference type="Gene3D" id="2.40.128.130">
    <property type="entry name" value="Autotransporter beta-domain"/>
    <property type="match status" value="1"/>
</dbReference>
<reference evidence="3 4" key="1">
    <citation type="submission" date="2019-03" db="EMBL/GenBank/DDBJ databases">
        <title>Genomic Encyclopedia of Type Strains, Phase IV (KMG-IV): sequencing the most valuable type-strain genomes for metagenomic binning, comparative biology and taxonomic classification.</title>
        <authorList>
            <person name="Goeker M."/>
        </authorList>
    </citation>
    <scope>NUCLEOTIDE SEQUENCE [LARGE SCALE GENOMIC DNA]</scope>
    <source>
        <strain evidence="3 4">DSM 101</strain>
    </source>
</reference>
<sequence length="543" mass="55881">MVPQGGYMRHTVLGAFASVLLLGTSSAALASAGCSAFNGTFSGGSISGSTSGTGFVAGDTIKLTVTAVGGSDRLGLYDATTHNPLILSFDTVGSQTYVVPEATSDEFIISGTQSNAGSNFSWSCTAGGGGSGGVTDSKKLTSVQSIGSTVVANTSGAAISTSVSTAIDSTLGGGAPGTSTPAAVAMTREEFADYVARKASHGAGPENGGPSAKVYNYFYKEALQLYDLYLAKGQVPVRTADGYKWVAQSSVASRFTAEGRSGVSGTTDEAFSALSYANVNKSLSFATPMAEQNWSAWVDVRGSGFQQSDSDLMKGTQINATAGLTYRLAPTVVVGVFGGYENFNYDFAWLTGNLEGDGATVGTYAGWQITPTLRWKGMVGWTGLSYDASAGLAAGSFDGSRWLLSTGINGTFDVGGYVVEPSADVFALWESQGNYIDTLGGLHDSRDFSTGRVALGGKVTAPHWVEGVMPYLGLYADWRFASDDAVVADVPDTGIGDGWSARVTGGFSMRVLTAGSLSLGGEYGGIGADYSVWTGTARLTVPF</sequence>
<feature type="signal peptide" evidence="1">
    <location>
        <begin position="1"/>
        <end position="30"/>
    </location>
</feature>
<accession>A0A4V2PJI8</accession>
<organism evidence="3 4">
    <name type="scientific">Ancylobacter aquaticus</name>
    <dbReference type="NCBI Taxonomy" id="100"/>
    <lineage>
        <taxon>Bacteria</taxon>
        <taxon>Pseudomonadati</taxon>
        <taxon>Pseudomonadota</taxon>
        <taxon>Alphaproteobacteria</taxon>
        <taxon>Hyphomicrobiales</taxon>
        <taxon>Xanthobacteraceae</taxon>
        <taxon>Ancylobacter</taxon>
    </lineage>
</organism>
<dbReference type="Proteomes" id="UP000295030">
    <property type="component" value="Unassembled WGS sequence"/>
</dbReference>